<evidence type="ECO:0000256" key="1">
    <source>
        <dbReference type="SAM" id="Phobius"/>
    </source>
</evidence>
<evidence type="ECO:0000313" key="2">
    <source>
        <dbReference type="EMBL" id="GAA3075485.1"/>
    </source>
</evidence>
<feature type="transmembrane region" description="Helical" evidence="1">
    <location>
        <begin position="34"/>
        <end position="55"/>
    </location>
</feature>
<keyword evidence="1" id="KW-0472">Membrane</keyword>
<evidence type="ECO:0008006" key="4">
    <source>
        <dbReference type="Google" id="ProtNLM"/>
    </source>
</evidence>
<proteinExistence type="predicted"/>
<feature type="transmembrane region" description="Helical" evidence="1">
    <location>
        <begin position="62"/>
        <end position="84"/>
    </location>
</feature>
<reference evidence="3" key="1">
    <citation type="journal article" date="2019" name="Int. J. Syst. Evol. Microbiol.">
        <title>The Global Catalogue of Microorganisms (GCM) 10K type strain sequencing project: providing services to taxonomists for standard genome sequencing and annotation.</title>
        <authorList>
            <consortium name="The Broad Institute Genomics Platform"/>
            <consortium name="The Broad Institute Genome Sequencing Center for Infectious Disease"/>
            <person name="Wu L."/>
            <person name="Ma J."/>
        </authorList>
    </citation>
    <scope>NUCLEOTIDE SEQUENCE [LARGE SCALE GENOMIC DNA]</scope>
    <source>
        <strain evidence="3">JCM 9091</strain>
    </source>
</reference>
<dbReference type="EMBL" id="BAAAUF010000087">
    <property type="protein sequence ID" value="GAA3075485.1"/>
    <property type="molecule type" value="Genomic_DNA"/>
</dbReference>
<dbReference type="Proteomes" id="UP001501532">
    <property type="component" value="Unassembled WGS sequence"/>
</dbReference>
<dbReference type="RefSeq" id="WP_234518992.1">
    <property type="nucleotide sequence ID" value="NZ_BAAAUF010000087.1"/>
</dbReference>
<keyword evidence="1" id="KW-0812">Transmembrane</keyword>
<name>A0ABP6M3N4_9ACTN</name>
<sequence length="401" mass="44471">MAVVLILLVFVGTTLLLGRFGIDNLEKAMTFPGRITGAVLVAVSLTTLLGAAAVVDHWFWNSFAYSGVVALFAASVAFLANAVLLMEIWDGDSPPYQAELGMLTAGSGWAAFTLWRTSAVIPTPKRLAAALIVPSVIAIANFGYQNLYEPSQHGAKPLIKVTTEKPVLSQNRKEFAVPVDISIENHSNVGFYVLGSEIHAMGERVPLSDNDRLRQQWRTDAEQWNRSLERSPLSRREIHQPGELVAAQPLMGPGHFIEANDAFATRVVVQMPIDAPYDRVAFYASASFARKDRLVLGPPLQFKGYSWDGGQEPQWMKTMDLDAIVYRGRVHENNPINDRTREPRYVTVYWCFGTHGARVSAVIARNGEETTKRETEGRYGLVDADTGPIEQTLWDIKKTLR</sequence>
<comment type="caution">
    <text evidence="2">The sequence shown here is derived from an EMBL/GenBank/DDBJ whole genome shotgun (WGS) entry which is preliminary data.</text>
</comment>
<protein>
    <recommendedName>
        <fullName evidence="4">DUF2135 domain-containing protein</fullName>
    </recommendedName>
</protein>
<organism evidence="2 3">
    <name type="scientific">Streptomyces glomeratus</name>
    <dbReference type="NCBI Taxonomy" id="284452"/>
    <lineage>
        <taxon>Bacteria</taxon>
        <taxon>Bacillati</taxon>
        <taxon>Actinomycetota</taxon>
        <taxon>Actinomycetes</taxon>
        <taxon>Kitasatosporales</taxon>
        <taxon>Streptomycetaceae</taxon>
        <taxon>Streptomyces</taxon>
    </lineage>
</organism>
<keyword evidence="1" id="KW-1133">Transmembrane helix</keyword>
<keyword evidence="3" id="KW-1185">Reference proteome</keyword>
<gene>
    <name evidence="2" type="ORF">GCM10010448_67230</name>
</gene>
<evidence type="ECO:0000313" key="3">
    <source>
        <dbReference type="Proteomes" id="UP001501532"/>
    </source>
</evidence>
<accession>A0ABP6M3N4</accession>